<keyword evidence="4" id="KW-0804">Transcription</keyword>
<evidence type="ECO:0000256" key="3">
    <source>
        <dbReference type="ARBA" id="ARBA00023082"/>
    </source>
</evidence>
<dbReference type="Gene3D" id="1.10.10.10">
    <property type="entry name" value="Winged helix-like DNA-binding domain superfamily/Winged helix DNA-binding domain"/>
    <property type="match status" value="1"/>
</dbReference>
<reference evidence="8" key="1">
    <citation type="submission" date="2023-07" db="EMBL/GenBank/DDBJ databases">
        <title>30 novel species of actinomycetes from the DSMZ collection.</title>
        <authorList>
            <person name="Nouioui I."/>
        </authorList>
    </citation>
    <scope>NUCLEOTIDE SEQUENCE [LARGE SCALE GENOMIC DNA]</scope>
    <source>
        <strain evidence="8">DSM 44938</strain>
    </source>
</reference>
<dbReference type="EMBL" id="JAVREL010000005">
    <property type="protein sequence ID" value="MDT0343439.1"/>
    <property type="molecule type" value="Genomic_DNA"/>
</dbReference>
<name>A0ABU2MQS3_9ACTN</name>
<organism evidence="7 8">
    <name type="scientific">Streptomyces litchfieldiae</name>
    <dbReference type="NCBI Taxonomy" id="3075543"/>
    <lineage>
        <taxon>Bacteria</taxon>
        <taxon>Bacillati</taxon>
        <taxon>Actinomycetota</taxon>
        <taxon>Actinomycetes</taxon>
        <taxon>Kitasatosporales</taxon>
        <taxon>Streptomycetaceae</taxon>
        <taxon>Streptomyces</taxon>
    </lineage>
</organism>
<evidence type="ECO:0000259" key="6">
    <source>
        <dbReference type="Pfam" id="PF08281"/>
    </source>
</evidence>
<gene>
    <name evidence="7" type="ORF">RM590_12555</name>
</gene>
<dbReference type="InterPro" id="IPR013324">
    <property type="entry name" value="RNA_pol_sigma_r3/r4-like"/>
</dbReference>
<dbReference type="InterPro" id="IPR007627">
    <property type="entry name" value="RNA_pol_sigma70_r2"/>
</dbReference>
<keyword evidence="8" id="KW-1185">Reference proteome</keyword>
<evidence type="ECO:0000256" key="1">
    <source>
        <dbReference type="ARBA" id="ARBA00010641"/>
    </source>
</evidence>
<accession>A0ABU2MQS3</accession>
<evidence type="ECO:0000259" key="5">
    <source>
        <dbReference type="Pfam" id="PF04542"/>
    </source>
</evidence>
<keyword evidence="3" id="KW-0731">Sigma factor</keyword>
<feature type="domain" description="RNA polymerase sigma-70 region 2" evidence="5">
    <location>
        <begin position="102"/>
        <end position="169"/>
    </location>
</feature>
<keyword evidence="2" id="KW-0805">Transcription regulation</keyword>
<dbReference type="InterPro" id="IPR013325">
    <property type="entry name" value="RNA_pol_sigma_r2"/>
</dbReference>
<dbReference type="CDD" id="cd06171">
    <property type="entry name" value="Sigma70_r4"/>
    <property type="match status" value="1"/>
</dbReference>
<evidence type="ECO:0000256" key="4">
    <source>
        <dbReference type="ARBA" id="ARBA00023163"/>
    </source>
</evidence>
<dbReference type="InterPro" id="IPR036388">
    <property type="entry name" value="WH-like_DNA-bd_sf"/>
</dbReference>
<dbReference type="RefSeq" id="WP_311704562.1">
    <property type="nucleotide sequence ID" value="NZ_JAVREL010000005.1"/>
</dbReference>
<dbReference type="SUPFAM" id="SSF88659">
    <property type="entry name" value="Sigma3 and sigma4 domains of RNA polymerase sigma factors"/>
    <property type="match status" value="1"/>
</dbReference>
<evidence type="ECO:0000256" key="2">
    <source>
        <dbReference type="ARBA" id="ARBA00023015"/>
    </source>
</evidence>
<evidence type="ECO:0000313" key="7">
    <source>
        <dbReference type="EMBL" id="MDT0343439.1"/>
    </source>
</evidence>
<comment type="similarity">
    <text evidence="1">Belongs to the sigma-70 factor family. ECF subfamily.</text>
</comment>
<dbReference type="Pfam" id="PF04542">
    <property type="entry name" value="Sigma70_r2"/>
    <property type="match status" value="1"/>
</dbReference>
<dbReference type="NCBIfam" id="TIGR02952">
    <property type="entry name" value="Sig70_famx2"/>
    <property type="match status" value="1"/>
</dbReference>
<dbReference type="InterPro" id="IPR013249">
    <property type="entry name" value="RNA_pol_sigma70_r4_t2"/>
</dbReference>
<dbReference type="Pfam" id="PF08281">
    <property type="entry name" value="Sigma70_r4_2"/>
    <property type="match status" value="1"/>
</dbReference>
<dbReference type="Proteomes" id="UP001183246">
    <property type="component" value="Unassembled WGS sequence"/>
</dbReference>
<dbReference type="PANTHER" id="PTHR43133">
    <property type="entry name" value="RNA POLYMERASE ECF-TYPE SIGMA FACTO"/>
    <property type="match status" value="1"/>
</dbReference>
<comment type="caution">
    <text evidence="7">The sequence shown here is derived from an EMBL/GenBank/DDBJ whole genome shotgun (WGS) entry which is preliminary data.</text>
</comment>
<protein>
    <submittedName>
        <fullName evidence="7">Sigma-70 family RNA polymerase sigma factor</fullName>
    </submittedName>
</protein>
<dbReference type="PANTHER" id="PTHR43133:SF57">
    <property type="entry name" value="RNA POLYMERASE SIGMA-70 FACTOR"/>
    <property type="match status" value="1"/>
</dbReference>
<dbReference type="Gene3D" id="1.10.1740.10">
    <property type="match status" value="1"/>
</dbReference>
<evidence type="ECO:0000313" key="8">
    <source>
        <dbReference type="Proteomes" id="UP001183246"/>
    </source>
</evidence>
<dbReference type="InterPro" id="IPR014298">
    <property type="entry name" value="BldN-like"/>
</dbReference>
<sequence>MYPHVGVDASGLATLRTTVADRLRTLVPTAYAVPTLATPVPAGPAAHTVADGTAGSATMGRRARAGAAGASAARSAVPSDSRRMMDLVERAQSGEAEAFGCLYDHYSDTVYRYIYYRVGGRATAEDLTSETFLRALRRIGTFTWQGRDFGAWLVTIARNLVADHFKSSRFRLEVTTGEMLDANEVERSPEESVLESLANSALLDAVRKLNPQQQECVTLRFLQGLSVAETARVMGKNEGAIKTLQYRAVRTLARLLPDDAR</sequence>
<proteinExistence type="inferred from homology"/>
<feature type="domain" description="RNA polymerase sigma factor 70 region 4 type 2" evidence="6">
    <location>
        <begin position="201"/>
        <end position="252"/>
    </location>
</feature>
<dbReference type="InterPro" id="IPR039425">
    <property type="entry name" value="RNA_pol_sigma-70-like"/>
</dbReference>
<dbReference type="NCBIfam" id="TIGR02937">
    <property type="entry name" value="sigma70-ECF"/>
    <property type="match status" value="1"/>
</dbReference>
<dbReference type="SUPFAM" id="SSF88946">
    <property type="entry name" value="Sigma2 domain of RNA polymerase sigma factors"/>
    <property type="match status" value="1"/>
</dbReference>
<dbReference type="InterPro" id="IPR014284">
    <property type="entry name" value="RNA_pol_sigma-70_dom"/>
</dbReference>